<dbReference type="Proteomes" id="UP000514716">
    <property type="component" value="Chromosome"/>
</dbReference>
<proteinExistence type="predicted"/>
<keyword evidence="3" id="KW-1185">Reference proteome</keyword>
<gene>
    <name evidence="2" type="ORF">H1Q58_12125</name>
</gene>
<organism evidence="2 3">
    <name type="scientific">Planococcus maritimus</name>
    <dbReference type="NCBI Taxonomy" id="192421"/>
    <lineage>
        <taxon>Bacteria</taxon>
        <taxon>Bacillati</taxon>
        <taxon>Bacillota</taxon>
        <taxon>Bacilli</taxon>
        <taxon>Bacillales</taxon>
        <taxon>Caryophanaceae</taxon>
        <taxon>Planococcus</taxon>
    </lineage>
</organism>
<accession>A0A7D7MF12</accession>
<reference evidence="2 3" key="1">
    <citation type="submission" date="2020-07" db="EMBL/GenBank/DDBJ databases">
        <title>Screening of a cold-adapted Planococcus bacterium producing protease in traditional shrimp paste and protease identification by genome sequencing.</title>
        <authorList>
            <person name="Gao R."/>
            <person name="Leng W."/>
            <person name="Chu Q."/>
            <person name="Wu X."/>
            <person name="Liu H."/>
            <person name="Li X."/>
        </authorList>
    </citation>
    <scope>NUCLEOTIDE SEQUENCE [LARGE SCALE GENOMIC DNA]</scope>
    <source>
        <strain evidence="2 3">XJ11</strain>
    </source>
</reference>
<keyword evidence="1" id="KW-0472">Membrane</keyword>
<sequence>MKNRGMWKLAAGVMGFIAGVFAGAFIGLVIGGTFLGGFDIYEHTGMEGYELTAYVGAVVGGIAGLVIGIRRAGK</sequence>
<keyword evidence="1" id="KW-0812">Transmembrane</keyword>
<dbReference type="EMBL" id="CP059540">
    <property type="protein sequence ID" value="QMT16710.1"/>
    <property type="molecule type" value="Genomic_DNA"/>
</dbReference>
<name>A0A7D7MF12_PLAMR</name>
<protein>
    <submittedName>
        <fullName evidence="2">Uncharacterized protein</fullName>
    </submittedName>
</protein>
<dbReference type="RefSeq" id="WP_182091658.1">
    <property type="nucleotide sequence ID" value="NZ_CP059540.1"/>
</dbReference>
<evidence type="ECO:0000256" key="1">
    <source>
        <dbReference type="SAM" id="Phobius"/>
    </source>
</evidence>
<evidence type="ECO:0000313" key="2">
    <source>
        <dbReference type="EMBL" id="QMT16710.1"/>
    </source>
</evidence>
<evidence type="ECO:0000313" key="3">
    <source>
        <dbReference type="Proteomes" id="UP000514716"/>
    </source>
</evidence>
<dbReference type="AlphaFoldDB" id="A0A7D7MF12"/>
<keyword evidence="1" id="KW-1133">Transmembrane helix</keyword>
<dbReference type="KEGG" id="pdec:H1Q58_12125"/>
<feature type="transmembrane region" description="Helical" evidence="1">
    <location>
        <begin position="9"/>
        <end position="31"/>
    </location>
</feature>
<feature type="transmembrane region" description="Helical" evidence="1">
    <location>
        <begin position="51"/>
        <end position="69"/>
    </location>
</feature>